<dbReference type="PANTHER" id="PTHR10155:SF16">
    <property type="entry name" value="SUPPRESSOR OF CYTOKINE SIGNALING 2"/>
    <property type="match status" value="1"/>
</dbReference>
<evidence type="ECO:0000256" key="4">
    <source>
        <dbReference type="ARBA" id="ARBA00022999"/>
    </source>
</evidence>
<evidence type="ECO:0000313" key="8">
    <source>
        <dbReference type="Proteomes" id="UP000694941"/>
    </source>
</evidence>
<evidence type="ECO:0000313" key="10">
    <source>
        <dbReference type="RefSeq" id="XP_022247015.1"/>
    </source>
</evidence>
<dbReference type="PROSITE" id="PS50001">
    <property type="entry name" value="SH2"/>
    <property type="match status" value="1"/>
</dbReference>
<evidence type="ECO:0000256" key="5">
    <source>
        <dbReference type="PROSITE-ProRule" id="PRU00191"/>
    </source>
</evidence>
<keyword evidence="4 5" id="KW-0727">SH2 domain</keyword>
<protein>
    <submittedName>
        <fullName evidence="9 10">Suppressor of cytokine signaling 2-like</fullName>
    </submittedName>
</protein>
<dbReference type="RefSeq" id="XP_013779240.1">
    <property type="nucleotide sequence ID" value="XM_013923786.2"/>
</dbReference>
<proteinExistence type="predicted"/>
<evidence type="ECO:0000313" key="9">
    <source>
        <dbReference type="RefSeq" id="XP_013779240.1"/>
    </source>
</evidence>
<keyword evidence="1" id="KW-0341">Growth regulation</keyword>
<evidence type="ECO:0000256" key="1">
    <source>
        <dbReference type="ARBA" id="ARBA00022604"/>
    </source>
</evidence>
<dbReference type="SUPFAM" id="SSF55550">
    <property type="entry name" value="SH2 domain"/>
    <property type="match status" value="1"/>
</dbReference>
<dbReference type="InterPro" id="IPR001496">
    <property type="entry name" value="SOCS_box"/>
</dbReference>
<dbReference type="SUPFAM" id="SSF158235">
    <property type="entry name" value="SOCS box-like"/>
    <property type="match status" value="1"/>
</dbReference>
<dbReference type="GeneID" id="106463723"/>
<sequence length="273" mass="30719">MLTRLSVPDSFAQNTLPVPGLFIVPFPGAELTVQVVSSKESASFIEVERPELKNSPKHSPSVNGFQSPTVPYPTTPTADMDFCLNADFQRINRTVQKLRTSGYYYESLSQQQASVLLQNKSVGTFILRDSSDPRFLFSLSVQTERGPTSVRIHYIDGQFRLDSEESITMFMPLFDCVVQLVEYYVRLSQSAKGSSCVWLDGTGRRDVPIRLYQPLYKKVLPLQHQCRLAINKQLQAGVNPMLSSNVGITDQNVNSLKLPNTVKAYLRDYPYGH</sequence>
<evidence type="ECO:0000259" key="7">
    <source>
        <dbReference type="PROSITE" id="PS50225"/>
    </source>
</evidence>
<dbReference type="InterPro" id="IPR036860">
    <property type="entry name" value="SH2_dom_sf"/>
</dbReference>
<dbReference type="Pfam" id="PF00017">
    <property type="entry name" value="SH2"/>
    <property type="match status" value="1"/>
</dbReference>
<evidence type="ECO:0000256" key="3">
    <source>
        <dbReference type="ARBA" id="ARBA00022786"/>
    </source>
</evidence>
<keyword evidence="3" id="KW-0833">Ubl conjugation pathway</keyword>
<dbReference type="SMART" id="SM00252">
    <property type="entry name" value="SH2"/>
    <property type="match status" value="1"/>
</dbReference>
<evidence type="ECO:0000259" key="6">
    <source>
        <dbReference type="PROSITE" id="PS50001"/>
    </source>
</evidence>
<dbReference type="CDD" id="cd09923">
    <property type="entry name" value="SH2_SOCS_family"/>
    <property type="match status" value="1"/>
</dbReference>
<dbReference type="SMART" id="SM00969">
    <property type="entry name" value="SOCS_box"/>
    <property type="match status" value="1"/>
</dbReference>
<dbReference type="Gene3D" id="3.30.505.10">
    <property type="entry name" value="SH2 domain"/>
    <property type="match status" value="1"/>
</dbReference>
<gene>
    <name evidence="9 10" type="primary">LOC106463723</name>
</gene>
<dbReference type="InterPro" id="IPR000980">
    <property type="entry name" value="SH2"/>
</dbReference>
<dbReference type="PANTHER" id="PTHR10155">
    <property type="entry name" value="PHOSPHATIDYLINOSITOL 3-KINASE REGULATORY SUBUNIT"/>
    <property type="match status" value="1"/>
</dbReference>
<dbReference type="InterPro" id="IPR036036">
    <property type="entry name" value="SOCS_box-like_dom_sf"/>
</dbReference>
<keyword evidence="8" id="KW-1185">Reference proteome</keyword>
<dbReference type="Pfam" id="PF07525">
    <property type="entry name" value="SOCS_box"/>
    <property type="match status" value="1"/>
</dbReference>
<accession>A0ABM1STQ9</accession>
<dbReference type="Proteomes" id="UP000694941">
    <property type="component" value="Unplaced"/>
</dbReference>
<dbReference type="PROSITE" id="PS50225">
    <property type="entry name" value="SOCS"/>
    <property type="match status" value="1"/>
</dbReference>
<feature type="domain" description="SOCS box" evidence="7">
    <location>
        <begin position="210"/>
        <end position="272"/>
    </location>
</feature>
<evidence type="ECO:0000256" key="2">
    <source>
        <dbReference type="ARBA" id="ARBA00022700"/>
    </source>
</evidence>
<name>A0ABM1STQ9_LIMPO</name>
<keyword evidence="2" id="KW-0734">Signal transduction inhibitor</keyword>
<organism evidence="8 10">
    <name type="scientific">Limulus polyphemus</name>
    <name type="common">Atlantic horseshoe crab</name>
    <dbReference type="NCBI Taxonomy" id="6850"/>
    <lineage>
        <taxon>Eukaryota</taxon>
        <taxon>Metazoa</taxon>
        <taxon>Ecdysozoa</taxon>
        <taxon>Arthropoda</taxon>
        <taxon>Chelicerata</taxon>
        <taxon>Merostomata</taxon>
        <taxon>Xiphosura</taxon>
        <taxon>Limulidae</taxon>
        <taxon>Limulus</taxon>
    </lineage>
</organism>
<reference evidence="9 10" key="1">
    <citation type="submission" date="2025-05" db="UniProtKB">
        <authorList>
            <consortium name="RefSeq"/>
        </authorList>
    </citation>
    <scope>IDENTIFICATION</scope>
    <source>
        <tissue evidence="9 10">Muscle</tissue>
    </source>
</reference>
<dbReference type="RefSeq" id="XP_022247015.1">
    <property type="nucleotide sequence ID" value="XM_022391307.1"/>
</dbReference>
<feature type="domain" description="SH2" evidence="6">
    <location>
        <begin position="103"/>
        <end position="215"/>
    </location>
</feature>